<feature type="chain" id="PRO_5040544396" description="Hydrophobin" evidence="6">
    <location>
        <begin position="19"/>
        <end position="108"/>
    </location>
</feature>
<dbReference type="CDD" id="cd23507">
    <property type="entry name" value="hydrophobin_I"/>
    <property type="match status" value="1"/>
</dbReference>
<dbReference type="Pfam" id="PF01185">
    <property type="entry name" value="Hydrophobin"/>
    <property type="match status" value="1"/>
</dbReference>
<evidence type="ECO:0000313" key="8">
    <source>
        <dbReference type="Proteomes" id="UP000703269"/>
    </source>
</evidence>
<comment type="subcellular location">
    <subcellularLocation>
        <location evidence="1 6">Secreted</location>
        <location evidence="1 6">Cell wall</location>
    </subcellularLocation>
</comment>
<dbReference type="InterPro" id="IPR001338">
    <property type="entry name" value="Class_I_Hydrophobin"/>
</dbReference>
<dbReference type="GO" id="GO:0009277">
    <property type="term" value="C:fungal-type cell wall"/>
    <property type="evidence" value="ECO:0007669"/>
    <property type="project" value="InterPro"/>
</dbReference>
<evidence type="ECO:0000256" key="5">
    <source>
        <dbReference type="ARBA" id="ARBA00023157"/>
    </source>
</evidence>
<feature type="signal peptide" evidence="6">
    <location>
        <begin position="1"/>
        <end position="18"/>
    </location>
</feature>
<protein>
    <recommendedName>
        <fullName evidence="6">Hydrophobin</fullName>
    </recommendedName>
</protein>
<dbReference type="SMART" id="SM00075">
    <property type="entry name" value="HYDRO"/>
    <property type="match status" value="1"/>
</dbReference>
<evidence type="ECO:0000256" key="2">
    <source>
        <dbReference type="ARBA" id="ARBA00010446"/>
    </source>
</evidence>
<keyword evidence="3 6" id="KW-0134">Cell wall</keyword>
<name>A0A9P3GCM2_9APHY</name>
<comment type="similarity">
    <text evidence="2 6">Belongs to the fungal hydrophobin family.</text>
</comment>
<evidence type="ECO:0000256" key="3">
    <source>
        <dbReference type="ARBA" id="ARBA00022512"/>
    </source>
</evidence>
<reference evidence="7 8" key="1">
    <citation type="submission" date="2021-08" db="EMBL/GenBank/DDBJ databases">
        <title>Draft Genome Sequence of Phanerochaete sordida strain YK-624.</title>
        <authorList>
            <person name="Mori T."/>
            <person name="Dohra H."/>
            <person name="Suzuki T."/>
            <person name="Kawagishi H."/>
            <person name="Hirai H."/>
        </authorList>
    </citation>
    <scope>NUCLEOTIDE SEQUENCE [LARGE SCALE GENOMIC DNA]</scope>
    <source>
        <strain evidence="7 8">YK-624</strain>
    </source>
</reference>
<dbReference type="OrthoDB" id="4225815at2759"/>
<evidence type="ECO:0000313" key="7">
    <source>
        <dbReference type="EMBL" id="GJE92436.1"/>
    </source>
</evidence>
<sequence>MFSRLIAATLLALPLLSAASPASMAKRDSCDTGGMQCCVQYEQSNTETAKTLVSALGHQHNPDSFFGFQCTPMNTGDSQNVAPICEASPVCCENDALGGLISIGCIFL</sequence>
<keyword evidence="6" id="KW-0732">Signal</keyword>
<evidence type="ECO:0000256" key="6">
    <source>
        <dbReference type="RuleBase" id="RU365009"/>
    </source>
</evidence>
<evidence type="ECO:0000256" key="4">
    <source>
        <dbReference type="ARBA" id="ARBA00022525"/>
    </source>
</evidence>
<accession>A0A9P3GCM2</accession>
<dbReference type="EMBL" id="BPQB01000026">
    <property type="protein sequence ID" value="GJE92436.1"/>
    <property type="molecule type" value="Genomic_DNA"/>
</dbReference>
<keyword evidence="4 6" id="KW-0964">Secreted</keyword>
<proteinExistence type="inferred from homology"/>
<dbReference type="AlphaFoldDB" id="A0A9P3GCM2"/>
<dbReference type="Proteomes" id="UP000703269">
    <property type="component" value="Unassembled WGS sequence"/>
</dbReference>
<dbReference type="GO" id="GO:0005199">
    <property type="term" value="F:structural constituent of cell wall"/>
    <property type="evidence" value="ECO:0007669"/>
    <property type="project" value="InterPro"/>
</dbReference>
<organism evidence="7 8">
    <name type="scientific">Phanerochaete sordida</name>
    <dbReference type="NCBI Taxonomy" id="48140"/>
    <lineage>
        <taxon>Eukaryota</taxon>
        <taxon>Fungi</taxon>
        <taxon>Dikarya</taxon>
        <taxon>Basidiomycota</taxon>
        <taxon>Agaricomycotina</taxon>
        <taxon>Agaricomycetes</taxon>
        <taxon>Polyporales</taxon>
        <taxon>Phanerochaetaceae</taxon>
        <taxon>Phanerochaete</taxon>
    </lineage>
</organism>
<evidence type="ECO:0000256" key="1">
    <source>
        <dbReference type="ARBA" id="ARBA00004191"/>
    </source>
</evidence>
<keyword evidence="5 6" id="KW-1015">Disulfide bond</keyword>
<comment type="caution">
    <text evidence="7">The sequence shown here is derived from an EMBL/GenBank/DDBJ whole genome shotgun (WGS) entry which is preliminary data.</text>
</comment>
<gene>
    <name evidence="7" type="ORF">PsYK624_085900</name>
</gene>
<keyword evidence="8" id="KW-1185">Reference proteome</keyword>